<organism evidence="4">
    <name type="scientific">Klosneuvirus KNV1</name>
    <dbReference type="NCBI Taxonomy" id="1977640"/>
    <lineage>
        <taxon>Viruses</taxon>
        <taxon>Varidnaviria</taxon>
        <taxon>Bamfordvirae</taxon>
        <taxon>Nucleocytoviricota</taxon>
        <taxon>Megaviricetes</taxon>
        <taxon>Imitervirales</taxon>
        <taxon>Mimiviridae</taxon>
        <taxon>Klosneuvirinae</taxon>
        <taxon>Klosneuvirus</taxon>
    </lineage>
</organism>
<feature type="domain" description="N-acetyltransferase" evidence="3">
    <location>
        <begin position="9"/>
        <end position="165"/>
    </location>
</feature>
<proteinExistence type="predicted"/>
<dbReference type="PANTHER" id="PTHR42919:SF8">
    <property type="entry name" value="N-ALPHA-ACETYLTRANSFERASE 50"/>
    <property type="match status" value="1"/>
</dbReference>
<gene>
    <name evidence="4" type="ORF">Klosneuvirus_1_158</name>
</gene>
<dbReference type="InterPro" id="IPR000182">
    <property type="entry name" value="GNAT_dom"/>
</dbReference>
<evidence type="ECO:0000256" key="2">
    <source>
        <dbReference type="ARBA" id="ARBA00023315"/>
    </source>
</evidence>
<protein>
    <submittedName>
        <fullName evidence="4">Acetyltransferase GNAT family protein</fullName>
    </submittedName>
</protein>
<dbReference type="Gene3D" id="3.40.630.30">
    <property type="match status" value="1"/>
</dbReference>
<keyword evidence="2" id="KW-0012">Acyltransferase</keyword>
<dbReference type="SUPFAM" id="SSF55729">
    <property type="entry name" value="Acyl-CoA N-acyltransferases (Nat)"/>
    <property type="match status" value="1"/>
</dbReference>
<sequence>MNINTNTNTKIRCIEVEKIKNPELLANVVFNNFSYLTEFPELMHNKQEIIKTLNAEGNLCYLIYDKNNLIGYLIGDFRNFPDNRYGYYISYLYISKLYQNRKLGTNLMDKIIKKCRNIGVNYILLTCDTKDEKIVKFYKKYGFVVDSSMGGDKRHNVYCLYIKDL</sequence>
<keyword evidence="1 4" id="KW-0808">Transferase</keyword>
<dbReference type="PROSITE" id="PS51186">
    <property type="entry name" value="GNAT"/>
    <property type="match status" value="1"/>
</dbReference>
<accession>A0A1V0SI15</accession>
<dbReference type="PANTHER" id="PTHR42919">
    <property type="entry name" value="N-ALPHA-ACETYLTRANSFERASE"/>
    <property type="match status" value="1"/>
</dbReference>
<dbReference type="EMBL" id="KY684108">
    <property type="protein sequence ID" value="ARF11301.1"/>
    <property type="molecule type" value="Genomic_DNA"/>
</dbReference>
<evidence type="ECO:0000259" key="3">
    <source>
        <dbReference type="PROSITE" id="PS51186"/>
    </source>
</evidence>
<dbReference type="GO" id="GO:0016747">
    <property type="term" value="F:acyltransferase activity, transferring groups other than amino-acyl groups"/>
    <property type="evidence" value="ECO:0007669"/>
    <property type="project" value="InterPro"/>
</dbReference>
<reference evidence="4" key="1">
    <citation type="journal article" date="2017" name="Science">
        <title>Giant viruses with an expanded complement of translation system components.</title>
        <authorList>
            <person name="Schulz F."/>
            <person name="Yutin N."/>
            <person name="Ivanova N.N."/>
            <person name="Ortega D.R."/>
            <person name="Lee T.K."/>
            <person name="Vierheilig J."/>
            <person name="Daims H."/>
            <person name="Horn M."/>
            <person name="Wagner M."/>
            <person name="Jensen G.J."/>
            <person name="Kyrpides N.C."/>
            <person name="Koonin E.V."/>
            <person name="Woyke T."/>
        </authorList>
    </citation>
    <scope>NUCLEOTIDE SEQUENCE</scope>
    <source>
        <strain evidence="4">KNV1</strain>
    </source>
</reference>
<dbReference type="Pfam" id="PF00583">
    <property type="entry name" value="Acetyltransf_1"/>
    <property type="match status" value="1"/>
</dbReference>
<dbReference type="InterPro" id="IPR016181">
    <property type="entry name" value="Acyl_CoA_acyltransferase"/>
</dbReference>
<evidence type="ECO:0000256" key="1">
    <source>
        <dbReference type="ARBA" id="ARBA00022679"/>
    </source>
</evidence>
<name>A0A1V0SI15_9VIRU</name>
<dbReference type="CDD" id="cd04301">
    <property type="entry name" value="NAT_SF"/>
    <property type="match status" value="1"/>
</dbReference>
<evidence type="ECO:0000313" key="4">
    <source>
        <dbReference type="EMBL" id="ARF11301.1"/>
    </source>
</evidence>
<dbReference type="InterPro" id="IPR051556">
    <property type="entry name" value="N-term/lysine_N-AcTrnsfr"/>
</dbReference>